<feature type="signal peptide" evidence="1">
    <location>
        <begin position="1"/>
        <end position="23"/>
    </location>
</feature>
<dbReference type="AlphaFoldDB" id="A0A094ZP92"/>
<dbReference type="EMBL" id="KL250731">
    <property type="protein sequence ID" value="KGB35947.1"/>
    <property type="molecule type" value="Genomic_DNA"/>
</dbReference>
<accession>A0A094ZP92</accession>
<name>A0A094ZP92_SCHHA</name>
<protein>
    <submittedName>
        <fullName evidence="2">Uncharacterized protein</fullName>
    </submittedName>
</protein>
<proteinExistence type="predicted"/>
<feature type="chain" id="PRO_5001906311" evidence="1">
    <location>
        <begin position="24"/>
        <end position="53"/>
    </location>
</feature>
<sequence length="53" mass="6087">MNANLLHLLLAIVFTASITGIHAYRTGDLDRQLTLVNFHHPDSRRKEEQAFLQ</sequence>
<evidence type="ECO:0000313" key="2">
    <source>
        <dbReference type="EMBL" id="KGB35947.1"/>
    </source>
</evidence>
<keyword evidence="1" id="KW-0732">Signal</keyword>
<gene>
    <name evidence="2" type="ORF">MS3_04228</name>
</gene>
<reference evidence="2" key="1">
    <citation type="journal article" date="2012" name="Nat. Genet.">
        <title>Whole-genome sequence of Schistosoma haematobium.</title>
        <authorList>
            <person name="Young N.D."/>
            <person name="Jex A.R."/>
            <person name="Li B."/>
            <person name="Liu S."/>
            <person name="Yang L."/>
            <person name="Xiong Z."/>
            <person name="Li Y."/>
            <person name="Cantacessi C."/>
            <person name="Hall R.S."/>
            <person name="Xu X."/>
            <person name="Chen F."/>
            <person name="Wu X."/>
            <person name="Zerlotini A."/>
            <person name="Oliveira G."/>
            <person name="Hofmann A."/>
            <person name="Zhang G."/>
            <person name="Fang X."/>
            <person name="Kang Y."/>
            <person name="Campbell B.E."/>
            <person name="Loukas A."/>
            <person name="Ranganathan S."/>
            <person name="Rollinson D."/>
            <person name="Rinaldi G."/>
            <person name="Brindley P.J."/>
            <person name="Yang H."/>
            <person name="Wang J."/>
            <person name="Wang J."/>
            <person name="Gasser R.B."/>
        </authorList>
    </citation>
    <scope>NUCLEOTIDE SEQUENCE [LARGE SCALE GENOMIC DNA]</scope>
</reference>
<organism evidence="2">
    <name type="scientific">Schistosoma haematobium</name>
    <name type="common">Blood fluke</name>
    <dbReference type="NCBI Taxonomy" id="6185"/>
    <lineage>
        <taxon>Eukaryota</taxon>
        <taxon>Metazoa</taxon>
        <taxon>Spiralia</taxon>
        <taxon>Lophotrochozoa</taxon>
        <taxon>Platyhelminthes</taxon>
        <taxon>Trematoda</taxon>
        <taxon>Digenea</taxon>
        <taxon>Strigeidida</taxon>
        <taxon>Schistosomatoidea</taxon>
        <taxon>Schistosomatidae</taxon>
        <taxon>Schistosoma</taxon>
    </lineage>
</organism>
<evidence type="ECO:0000256" key="1">
    <source>
        <dbReference type="SAM" id="SignalP"/>
    </source>
</evidence>